<evidence type="ECO:0000256" key="1">
    <source>
        <dbReference type="SAM" id="Phobius"/>
    </source>
</evidence>
<feature type="transmembrane region" description="Helical" evidence="1">
    <location>
        <begin position="291"/>
        <end position="314"/>
    </location>
</feature>
<feature type="transmembrane region" description="Helical" evidence="1">
    <location>
        <begin position="320"/>
        <end position="340"/>
    </location>
</feature>
<dbReference type="EMBL" id="CAXLJM020000048">
    <property type="protein sequence ID" value="CAL8112193.1"/>
    <property type="molecule type" value="Genomic_DNA"/>
</dbReference>
<keyword evidence="1" id="KW-0472">Membrane</keyword>
<keyword evidence="1" id="KW-1133">Transmembrane helix</keyword>
<comment type="caution">
    <text evidence="2">The sequence shown here is derived from an EMBL/GenBank/DDBJ whole genome shotgun (WGS) entry which is preliminary data.</text>
</comment>
<organism evidence="2 3">
    <name type="scientific">Orchesella dallaii</name>
    <dbReference type="NCBI Taxonomy" id="48710"/>
    <lineage>
        <taxon>Eukaryota</taxon>
        <taxon>Metazoa</taxon>
        <taxon>Ecdysozoa</taxon>
        <taxon>Arthropoda</taxon>
        <taxon>Hexapoda</taxon>
        <taxon>Collembola</taxon>
        <taxon>Entomobryomorpha</taxon>
        <taxon>Entomobryoidea</taxon>
        <taxon>Orchesellidae</taxon>
        <taxon>Orchesellinae</taxon>
        <taxon>Orchesella</taxon>
    </lineage>
</organism>
<evidence type="ECO:0008006" key="4">
    <source>
        <dbReference type="Google" id="ProtNLM"/>
    </source>
</evidence>
<feature type="transmembrane region" description="Helical" evidence="1">
    <location>
        <begin position="89"/>
        <end position="112"/>
    </location>
</feature>
<evidence type="ECO:0000313" key="2">
    <source>
        <dbReference type="EMBL" id="CAL8112193.1"/>
    </source>
</evidence>
<feature type="transmembrane region" description="Helical" evidence="1">
    <location>
        <begin position="171"/>
        <end position="196"/>
    </location>
</feature>
<accession>A0ABP1QWG5</accession>
<proteinExistence type="predicted"/>
<feature type="transmembrane region" description="Helical" evidence="1">
    <location>
        <begin position="216"/>
        <end position="237"/>
    </location>
</feature>
<keyword evidence="1" id="KW-0812">Transmembrane</keyword>
<reference evidence="2 3" key="1">
    <citation type="submission" date="2024-08" db="EMBL/GenBank/DDBJ databases">
        <authorList>
            <person name="Cucini C."/>
            <person name="Frati F."/>
        </authorList>
    </citation>
    <scope>NUCLEOTIDE SEQUENCE [LARGE SCALE GENOMIC DNA]</scope>
</reference>
<feature type="transmembrane region" description="Helical" evidence="1">
    <location>
        <begin position="50"/>
        <end position="74"/>
    </location>
</feature>
<dbReference type="Proteomes" id="UP001642540">
    <property type="component" value="Unassembled WGS sequence"/>
</dbReference>
<evidence type="ECO:0000313" key="3">
    <source>
        <dbReference type="Proteomes" id="UP001642540"/>
    </source>
</evidence>
<sequence>MSFDKHLVESFRLYHLIFEKYFHLPIIRTDENAIKKGQLRMHCEPSFRALLPWYLSMFFTIIVYGEGTIVFLVLQEVYGQTGVVPQKVLFIFILLTGIGIMGIGSTGILIAMTSDMVNKNNLFNSKVDSIFDNENSDVAGNKCSFLRTVREFCGVLTGTGNRPYEIRRQTIFLHFTVLFGGFCTTFVATVGTAVGIDPARFLMEQLIPTNWQQNPVFSFMILVVRIGITNIACFEVARVTILIAVLTVNWTVSTDALLEKMKASHDPNEFLDLYTIASRAHESGHHETRIFLAWFIGASYFVEVVLIWMTLTMYDQGLGFIYPIFPLCAIVVIGFFMLLLKGYIDLYEKSKMVTGTRRVMDTFSLSGKSYKSSYILRRVKSLRSFQYACGSVLKIEKGTPLDYLSTLSERVVDALILF</sequence>
<gene>
    <name evidence="2" type="ORF">ODALV1_LOCUS15531</name>
</gene>
<protein>
    <recommendedName>
        <fullName evidence="4">Gustatory receptor</fullName>
    </recommendedName>
</protein>
<keyword evidence="3" id="KW-1185">Reference proteome</keyword>
<name>A0ABP1QWG5_9HEXA</name>